<feature type="transmembrane region" description="Helical" evidence="6">
    <location>
        <begin position="169"/>
        <end position="195"/>
    </location>
</feature>
<feature type="transmembrane region" description="Helical" evidence="6">
    <location>
        <begin position="266"/>
        <end position="292"/>
    </location>
</feature>
<keyword evidence="5" id="KW-0807">Transducer</keyword>
<proteinExistence type="inferred from homology"/>
<dbReference type="InterPro" id="IPR017452">
    <property type="entry name" value="GPCR_Rhodpsn_7TM"/>
</dbReference>
<feature type="transmembrane region" description="Helical" evidence="6">
    <location>
        <begin position="69"/>
        <end position="90"/>
    </location>
</feature>
<evidence type="ECO:0000313" key="9">
    <source>
        <dbReference type="WBParaSite" id="SSTP_0001172400.1"/>
    </source>
</evidence>
<evidence type="ECO:0000256" key="2">
    <source>
        <dbReference type="ARBA" id="ARBA00022692"/>
    </source>
</evidence>
<organism evidence="9">
    <name type="scientific">Strongyloides stercoralis</name>
    <name type="common">Threadworm</name>
    <dbReference type="NCBI Taxonomy" id="6248"/>
    <lineage>
        <taxon>Eukaryota</taxon>
        <taxon>Metazoa</taxon>
        <taxon>Ecdysozoa</taxon>
        <taxon>Nematoda</taxon>
        <taxon>Chromadorea</taxon>
        <taxon>Rhabditida</taxon>
        <taxon>Tylenchina</taxon>
        <taxon>Panagrolaimomorpha</taxon>
        <taxon>Strongyloidoidea</taxon>
        <taxon>Strongyloididae</taxon>
        <taxon>Strongyloides</taxon>
    </lineage>
</organism>
<keyword evidence="3 6" id="KW-1133">Transmembrane helix</keyword>
<evidence type="ECO:0000313" key="8">
    <source>
        <dbReference type="Proteomes" id="UP000035681"/>
    </source>
</evidence>
<dbReference type="InterPro" id="IPR052954">
    <property type="entry name" value="GPCR-Ligand_Int"/>
</dbReference>
<dbReference type="Pfam" id="PF00001">
    <property type="entry name" value="7tm_1"/>
    <property type="match status" value="1"/>
</dbReference>
<dbReference type="STRING" id="6248.A0A0K0EQJ5"/>
<feature type="transmembrane region" description="Helical" evidence="6">
    <location>
        <begin position="228"/>
        <end position="246"/>
    </location>
</feature>
<dbReference type="PANTHER" id="PTHR46641">
    <property type="entry name" value="FMRFAMIDE RECEPTOR-RELATED"/>
    <property type="match status" value="1"/>
</dbReference>
<dbReference type="PROSITE" id="PS50262">
    <property type="entry name" value="G_PROTEIN_RECEP_F1_2"/>
    <property type="match status" value="1"/>
</dbReference>
<dbReference type="Proteomes" id="UP000035681">
    <property type="component" value="Unplaced"/>
</dbReference>
<dbReference type="PANTHER" id="PTHR46641:SF14">
    <property type="entry name" value="G-PROTEIN COUPLED RECEPTORS FAMILY 1 PROFILE DOMAIN-CONTAINING PROTEIN"/>
    <property type="match status" value="1"/>
</dbReference>
<comment type="similarity">
    <text evidence="5">Belongs to the G-protein coupled receptor 1 family.</text>
</comment>
<feature type="domain" description="G-protein coupled receptors family 1 profile" evidence="7">
    <location>
        <begin position="5"/>
        <end position="289"/>
    </location>
</feature>
<evidence type="ECO:0000256" key="4">
    <source>
        <dbReference type="ARBA" id="ARBA00023136"/>
    </source>
</evidence>
<protein>
    <submittedName>
        <fullName evidence="9 10">G_PROTEIN_RECEP_F1_2 domain-containing protein</fullName>
    </submittedName>
</protein>
<feature type="transmembrane region" description="Helical" evidence="6">
    <location>
        <begin position="27"/>
        <end position="49"/>
    </location>
</feature>
<dbReference type="PROSITE" id="PS00237">
    <property type="entry name" value="G_PROTEIN_RECEP_F1_1"/>
    <property type="match status" value="1"/>
</dbReference>
<name>A0A0K0EQJ5_STRER</name>
<feature type="transmembrane region" description="Helical" evidence="6">
    <location>
        <begin position="111"/>
        <end position="128"/>
    </location>
</feature>
<keyword evidence="8" id="KW-1185">Reference proteome</keyword>
<evidence type="ECO:0000256" key="3">
    <source>
        <dbReference type="ARBA" id="ARBA00022989"/>
    </source>
</evidence>
<keyword evidence="4 6" id="KW-0472">Membrane</keyword>
<comment type="subcellular location">
    <subcellularLocation>
        <location evidence="1">Membrane</location>
    </subcellularLocation>
</comment>
<dbReference type="WBParaSite" id="SSTP_0001172400.1">
    <property type="protein sequence ID" value="SSTP_0001172400.1"/>
    <property type="gene ID" value="SSTP_0001172400"/>
</dbReference>
<dbReference type="GO" id="GO:0016020">
    <property type="term" value="C:membrane"/>
    <property type="evidence" value="ECO:0007669"/>
    <property type="project" value="UniProtKB-SubCell"/>
</dbReference>
<accession>A0A0K0EQJ5</accession>
<dbReference type="AlphaFoldDB" id="A0A0K0EQJ5"/>
<dbReference type="Gene3D" id="1.20.1070.10">
    <property type="entry name" value="Rhodopsin 7-helix transmembrane proteins"/>
    <property type="match status" value="1"/>
</dbReference>
<dbReference type="CDD" id="cd14978">
    <property type="entry name" value="7tmA_FMRFamide_R-like"/>
    <property type="match status" value="1"/>
</dbReference>
<evidence type="ECO:0000256" key="6">
    <source>
        <dbReference type="SAM" id="Phobius"/>
    </source>
</evidence>
<keyword evidence="2 5" id="KW-0812">Transmembrane</keyword>
<dbReference type="WBParaSite" id="TCONS_00002393.p1">
    <property type="protein sequence ID" value="TCONS_00002393.p1"/>
    <property type="gene ID" value="XLOC_002245"/>
</dbReference>
<dbReference type="GO" id="GO:0004930">
    <property type="term" value="F:G protein-coupled receptor activity"/>
    <property type="evidence" value="ECO:0007669"/>
    <property type="project" value="UniProtKB-KW"/>
</dbReference>
<reference evidence="9" key="1">
    <citation type="submission" date="2015-08" db="UniProtKB">
        <authorList>
            <consortium name="WormBaseParasite"/>
        </authorList>
    </citation>
    <scope>IDENTIFICATION</scope>
</reference>
<dbReference type="SUPFAM" id="SSF81321">
    <property type="entry name" value="Family A G protein-coupled receptor-like"/>
    <property type="match status" value="1"/>
</dbReference>
<evidence type="ECO:0000256" key="5">
    <source>
        <dbReference type="RuleBase" id="RU000688"/>
    </source>
</evidence>
<dbReference type="PRINTS" id="PR00237">
    <property type="entry name" value="GPCRRHODOPSN"/>
</dbReference>
<evidence type="ECO:0000256" key="1">
    <source>
        <dbReference type="ARBA" id="ARBA00004370"/>
    </source>
</evidence>
<keyword evidence="5" id="KW-0675">Receptor</keyword>
<dbReference type="InterPro" id="IPR000276">
    <property type="entry name" value="GPCR_Rhodpsn"/>
</dbReference>
<keyword evidence="5" id="KW-0297">G-protein coupled receptor</keyword>
<evidence type="ECO:0000313" key="10">
    <source>
        <dbReference type="WBParaSite" id="TCONS_00002393.p1"/>
    </source>
</evidence>
<sequence length="425" mass="49386">MGVFLNLICIYVFREHSKEHKAPVIHYYLITLTLWQTGVLLNGFLLYSYPNMYRKYFGSLESYKLISPYIFTGANITMVASVWVVLVLTIDRYLALCKPLKHRYIGKRSRVKRIMIVVSILAIIYNIPRYFEIATIKICTIKNNTTNCIYDVIRTPFAYNSLYHLLYKIISQLLLVSLIPCFILFILTLKISLAIRQAILNRKKLCPDMAEVNKNYQKSKPVSKEHKANIMLVLIIVKFLISTILPTTCDIIEKIIGAEVFQRSHLATVVVDISNFLIVLNCSTNFWVFLLYGQRFRKYCKRIFYNKLLRRAEKILGSSFEIPYTTTNRNYVNSYSTTPGITKSASYKDSTKPKKTNVKITIEDFHSLNNSNFELSSRCKNLDLPLINKYDRNSCYMIRKISAQDQFDSIIKINSPSKIEKIYKA</sequence>
<evidence type="ECO:0000259" key="7">
    <source>
        <dbReference type="PROSITE" id="PS50262"/>
    </source>
</evidence>